<dbReference type="PANTHER" id="PTHR42776">
    <property type="entry name" value="SERINE PEPTIDASE S9 FAMILY MEMBER"/>
    <property type="match status" value="1"/>
</dbReference>
<evidence type="ECO:0000259" key="3">
    <source>
        <dbReference type="Pfam" id="PF00326"/>
    </source>
</evidence>
<organism evidence="4">
    <name type="scientific">marine metagenome</name>
    <dbReference type="NCBI Taxonomy" id="408172"/>
    <lineage>
        <taxon>unclassified sequences</taxon>
        <taxon>metagenomes</taxon>
        <taxon>ecological metagenomes</taxon>
    </lineage>
</organism>
<evidence type="ECO:0000313" key="4">
    <source>
        <dbReference type="EMBL" id="SVA52999.1"/>
    </source>
</evidence>
<dbReference type="GO" id="GO:0004252">
    <property type="term" value="F:serine-type endopeptidase activity"/>
    <property type="evidence" value="ECO:0007669"/>
    <property type="project" value="TreeGrafter"/>
</dbReference>
<dbReference type="PANTHER" id="PTHR42776:SF27">
    <property type="entry name" value="DIPEPTIDYL PEPTIDASE FAMILY MEMBER 6"/>
    <property type="match status" value="1"/>
</dbReference>
<feature type="domain" description="Peptidase S9 prolyl oligopeptidase catalytic" evidence="3">
    <location>
        <begin position="464"/>
        <end position="668"/>
    </location>
</feature>
<evidence type="ECO:0000256" key="1">
    <source>
        <dbReference type="ARBA" id="ARBA00022801"/>
    </source>
</evidence>
<accession>A0A381WKJ7</accession>
<keyword evidence="2" id="KW-0645">Protease</keyword>
<keyword evidence="1" id="KW-0378">Hydrolase</keyword>
<evidence type="ECO:0000256" key="2">
    <source>
        <dbReference type="ARBA" id="ARBA00022825"/>
    </source>
</evidence>
<protein>
    <recommendedName>
        <fullName evidence="3">Peptidase S9 prolyl oligopeptidase catalytic domain-containing protein</fullName>
    </recommendedName>
</protein>
<dbReference type="SUPFAM" id="SSF82171">
    <property type="entry name" value="DPP6 N-terminal domain-like"/>
    <property type="match status" value="1"/>
</dbReference>
<dbReference type="SUPFAM" id="SSF53474">
    <property type="entry name" value="alpha/beta-Hydrolases"/>
    <property type="match status" value="1"/>
</dbReference>
<reference evidence="4" key="1">
    <citation type="submission" date="2018-05" db="EMBL/GenBank/DDBJ databases">
        <authorList>
            <person name="Lanie J.A."/>
            <person name="Ng W.-L."/>
            <person name="Kazmierczak K.M."/>
            <person name="Andrzejewski T.M."/>
            <person name="Davidsen T.M."/>
            <person name="Wayne K.J."/>
            <person name="Tettelin H."/>
            <person name="Glass J.I."/>
            <person name="Rusch D."/>
            <person name="Podicherti R."/>
            <person name="Tsui H.-C.T."/>
            <person name="Winkler M.E."/>
        </authorList>
    </citation>
    <scope>NUCLEOTIDE SEQUENCE</scope>
</reference>
<dbReference type="Pfam" id="PF07676">
    <property type="entry name" value="PD40"/>
    <property type="match status" value="2"/>
</dbReference>
<sequence length="670" mass="76794">MEIFERINKPFYLSVVFLSLFLTHGSFALQSQNEKFELKDINQIKDIGSLDVSKDADLIAYTVSSVDQKNDEYVTDIWMLNFKKDRDKLIVRSAYSPKFSPDSNYVAYLAPGRGKYSDYQQLWFFNTKNATKRQMTKIESSVTDFEWSPDGSRIAMVINIEPEREDEGETQKPYVIDRYQFKQDNNDFLDESRQHLFLIEIASRKLTQLTDGSSNEIFPSWSPDGNHIAYVTKIGDIDRHDNWDIYVLKLDSNENPIQLTTHLGADSQGSRPQWSPDGKQIAYLYGGDPKLLWYAIQELAIIDLDTRTSSIITKQLDRNTSSPQWSEDGSSIFFVIEDNMKSQLAKYSFLDQKINTVTPPDYYLSGWSKNYAVRNGKIGLILSDLNSPDEIFFFDGKNLQQKSHQNSEFLSKKIISQTETISFKTDDGEEIFGMMVKPHDFDPSKKYPLIIRMHGGPVSQYGLHFRYDWQLFAANDYIVMAMNPRGSSGRGLEFQKVIFADWGNVDADDVSALADYAISLGYVDPQRLGLGGWSYGGMLTNYVIAKDSRFKAATSGAGISNLLSGFGDDHYIREYILELGTPWDNTEDWLRNSNPFFNAGNIKTPTLFLVGEKDYNVPLIGSEQMYQALKHLNIPTQLIIYPDENHSFSTPSYNEDVLRRYLDWYGKFLH</sequence>
<name>A0A381WKJ7_9ZZZZ</name>
<dbReference type="GO" id="GO:0006508">
    <property type="term" value="P:proteolysis"/>
    <property type="evidence" value="ECO:0007669"/>
    <property type="project" value="InterPro"/>
</dbReference>
<dbReference type="InterPro" id="IPR029058">
    <property type="entry name" value="AB_hydrolase_fold"/>
</dbReference>
<keyword evidence="2" id="KW-0720">Serine protease</keyword>
<dbReference type="InterPro" id="IPR001375">
    <property type="entry name" value="Peptidase_S9_cat"/>
</dbReference>
<proteinExistence type="predicted"/>
<dbReference type="Gene3D" id="2.120.10.30">
    <property type="entry name" value="TolB, C-terminal domain"/>
    <property type="match status" value="2"/>
</dbReference>
<dbReference type="InterPro" id="IPR011659">
    <property type="entry name" value="WD40"/>
</dbReference>
<dbReference type="Pfam" id="PF00326">
    <property type="entry name" value="Peptidase_S9"/>
    <property type="match status" value="1"/>
</dbReference>
<gene>
    <name evidence="4" type="ORF">METZ01_LOCUS105853</name>
</gene>
<dbReference type="InterPro" id="IPR011042">
    <property type="entry name" value="6-blade_b-propeller_TolB-like"/>
</dbReference>
<dbReference type="EMBL" id="UINC01012091">
    <property type="protein sequence ID" value="SVA52999.1"/>
    <property type="molecule type" value="Genomic_DNA"/>
</dbReference>
<dbReference type="AlphaFoldDB" id="A0A381WKJ7"/>
<dbReference type="Gene3D" id="3.40.50.1820">
    <property type="entry name" value="alpha/beta hydrolase"/>
    <property type="match status" value="1"/>
</dbReference>